<evidence type="ECO:0000313" key="2">
    <source>
        <dbReference type="EMBL" id="KAK4781019.1"/>
    </source>
</evidence>
<name>A0AAN7LBB6_9MYRT</name>
<dbReference type="AlphaFoldDB" id="A0AAN7LBB6"/>
<feature type="region of interest" description="Disordered" evidence="1">
    <location>
        <begin position="85"/>
        <end position="118"/>
    </location>
</feature>
<gene>
    <name evidence="2" type="ORF">SAY87_017125</name>
</gene>
<accession>A0AAN7LBB6</accession>
<sequence>MLLPRYRNLISVKNSLFASTSAAAHSVGFHSTPFTCQNRKQKWDFSHIRYSTHQKRDDAKKALKDLLFRSGSCKVSFQDEDPIWKLDGKETNSSSNGDKRTRPKRASQQAPKNLHKKMRRKISPPIFIYY</sequence>
<reference evidence="2 3" key="1">
    <citation type="journal article" date="2023" name="Hortic Res">
        <title>Pangenome of water caltrop reveals structural variations and asymmetric subgenome divergence after allopolyploidization.</title>
        <authorList>
            <person name="Zhang X."/>
            <person name="Chen Y."/>
            <person name="Wang L."/>
            <person name="Yuan Y."/>
            <person name="Fang M."/>
            <person name="Shi L."/>
            <person name="Lu R."/>
            <person name="Comes H.P."/>
            <person name="Ma Y."/>
            <person name="Chen Y."/>
            <person name="Huang G."/>
            <person name="Zhou Y."/>
            <person name="Zheng Z."/>
            <person name="Qiu Y."/>
        </authorList>
    </citation>
    <scope>NUCLEOTIDE SEQUENCE [LARGE SCALE GENOMIC DNA]</scope>
    <source>
        <tissue evidence="2">Roots</tissue>
    </source>
</reference>
<keyword evidence="3" id="KW-1185">Reference proteome</keyword>
<protein>
    <submittedName>
        <fullName evidence="2">Uncharacterized protein</fullName>
    </submittedName>
</protein>
<organism evidence="2 3">
    <name type="scientific">Trapa incisa</name>
    <dbReference type="NCBI Taxonomy" id="236973"/>
    <lineage>
        <taxon>Eukaryota</taxon>
        <taxon>Viridiplantae</taxon>
        <taxon>Streptophyta</taxon>
        <taxon>Embryophyta</taxon>
        <taxon>Tracheophyta</taxon>
        <taxon>Spermatophyta</taxon>
        <taxon>Magnoliopsida</taxon>
        <taxon>eudicotyledons</taxon>
        <taxon>Gunneridae</taxon>
        <taxon>Pentapetalae</taxon>
        <taxon>rosids</taxon>
        <taxon>malvids</taxon>
        <taxon>Myrtales</taxon>
        <taxon>Lythraceae</taxon>
        <taxon>Trapa</taxon>
    </lineage>
</organism>
<evidence type="ECO:0000313" key="3">
    <source>
        <dbReference type="Proteomes" id="UP001345219"/>
    </source>
</evidence>
<dbReference type="EMBL" id="JAXIOK010000001">
    <property type="protein sequence ID" value="KAK4781019.1"/>
    <property type="molecule type" value="Genomic_DNA"/>
</dbReference>
<proteinExistence type="predicted"/>
<evidence type="ECO:0000256" key="1">
    <source>
        <dbReference type="SAM" id="MobiDB-lite"/>
    </source>
</evidence>
<comment type="caution">
    <text evidence="2">The sequence shown here is derived from an EMBL/GenBank/DDBJ whole genome shotgun (WGS) entry which is preliminary data.</text>
</comment>
<dbReference type="Proteomes" id="UP001345219">
    <property type="component" value="Chromosome 13"/>
</dbReference>